<organism evidence="1 3">
    <name type="scientific">Linum tenue</name>
    <dbReference type="NCBI Taxonomy" id="586396"/>
    <lineage>
        <taxon>Eukaryota</taxon>
        <taxon>Viridiplantae</taxon>
        <taxon>Streptophyta</taxon>
        <taxon>Embryophyta</taxon>
        <taxon>Tracheophyta</taxon>
        <taxon>Spermatophyta</taxon>
        <taxon>Magnoliopsida</taxon>
        <taxon>eudicotyledons</taxon>
        <taxon>Gunneridae</taxon>
        <taxon>Pentapetalae</taxon>
        <taxon>rosids</taxon>
        <taxon>fabids</taxon>
        <taxon>Malpighiales</taxon>
        <taxon>Linaceae</taxon>
        <taxon>Linum</taxon>
    </lineage>
</organism>
<comment type="caution">
    <text evidence="1">The sequence shown here is derived from an EMBL/GenBank/DDBJ whole genome shotgun (WGS) entry which is preliminary data.</text>
</comment>
<evidence type="ECO:0000313" key="2">
    <source>
        <dbReference type="EMBL" id="CAI0464271.1"/>
    </source>
</evidence>
<sequence>MGATQLRLLQGVLFQTRASTSWRAGRQDDGFP</sequence>
<reference evidence="1" key="1">
    <citation type="submission" date="2022-08" db="EMBL/GenBank/DDBJ databases">
        <authorList>
            <person name="Gutierrez-Valencia J."/>
        </authorList>
    </citation>
    <scope>NUCLEOTIDE SEQUENCE</scope>
</reference>
<keyword evidence="3" id="KW-1185">Reference proteome</keyword>
<gene>
    <name evidence="1" type="ORF">LITE_LOCUS36095</name>
    <name evidence="2" type="ORF">LITE_LOCUS36121</name>
</gene>
<accession>A0AAV0P0M9</accession>
<protein>
    <submittedName>
        <fullName evidence="1">Uncharacterized protein</fullName>
    </submittedName>
</protein>
<dbReference type="EMBL" id="CAMGYJ010000008">
    <property type="protein sequence ID" value="CAI0464222.1"/>
    <property type="molecule type" value="Genomic_DNA"/>
</dbReference>
<evidence type="ECO:0000313" key="1">
    <source>
        <dbReference type="EMBL" id="CAI0464222.1"/>
    </source>
</evidence>
<name>A0AAV0P0M9_9ROSI</name>
<dbReference type="AlphaFoldDB" id="A0AAV0P0M9"/>
<proteinExistence type="predicted"/>
<evidence type="ECO:0000313" key="3">
    <source>
        <dbReference type="Proteomes" id="UP001154282"/>
    </source>
</evidence>
<dbReference type="Proteomes" id="UP001154282">
    <property type="component" value="Unassembled WGS sequence"/>
</dbReference>
<dbReference type="EMBL" id="CAMGYJ010000008">
    <property type="protein sequence ID" value="CAI0464271.1"/>
    <property type="molecule type" value="Genomic_DNA"/>
</dbReference>